<dbReference type="SMART" id="SM00387">
    <property type="entry name" value="HATPase_c"/>
    <property type="match status" value="1"/>
</dbReference>
<dbReference type="PROSITE" id="PS50109">
    <property type="entry name" value="HIS_KIN"/>
    <property type="match status" value="1"/>
</dbReference>
<dbReference type="GO" id="GO:0016772">
    <property type="term" value="F:transferase activity, transferring phosphorus-containing groups"/>
    <property type="evidence" value="ECO:0007669"/>
    <property type="project" value="InterPro"/>
</dbReference>
<dbReference type="Gene3D" id="3.30.565.10">
    <property type="entry name" value="Histidine kinase-like ATPase, C-terminal domain"/>
    <property type="match status" value="1"/>
</dbReference>
<protein>
    <recommendedName>
        <fullName evidence="1">Histidine kinase domain-containing protein</fullName>
    </recommendedName>
</protein>
<evidence type="ECO:0000313" key="2">
    <source>
        <dbReference type="EMBL" id="MPM52099.1"/>
    </source>
</evidence>
<comment type="caution">
    <text evidence="2">The sequence shown here is derived from an EMBL/GenBank/DDBJ whole genome shotgun (WGS) entry which is preliminary data.</text>
</comment>
<dbReference type="InterPro" id="IPR003594">
    <property type="entry name" value="HATPase_dom"/>
</dbReference>
<dbReference type="EMBL" id="VSSQ01013711">
    <property type="protein sequence ID" value="MPM52099.1"/>
    <property type="molecule type" value="Genomic_DNA"/>
</dbReference>
<dbReference type="InterPro" id="IPR005467">
    <property type="entry name" value="His_kinase_dom"/>
</dbReference>
<dbReference type="PRINTS" id="PR00344">
    <property type="entry name" value="BCTRLSENSOR"/>
</dbReference>
<dbReference type="SUPFAM" id="SSF55874">
    <property type="entry name" value="ATPase domain of HSP90 chaperone/DNA topoisomerase II/histidine kinase"/>
    <property type="match status" value="1"/>
</dbReference>
<gene>
    <name evidence="2" type="ORF">SDC9_98855</name>
</gene>
<dbReference type="InterPro" id="IPR036890">
    <property type="entry name" value="HATPase_C_sf"/>
</dbReference>
<proteinExistence type="predicted"/>
<feature type="domain" description="Histidine kinase" evidence="1">
    <location>
        <begin position="1"/>
        <end position="108"/>
    </location>
</feature>
<reference evidence="2" key="1">
    <citation type="submission" date="2019-08" db="EMBL/GenBank/DDBJ databases">
        <authorList>
            <person name="Kucharzyk K."/>
            <person name="Murdoch R.W."/>
            <person name="Higgins S."/>
            <person name="Loffler F."/>
        </authorList>
    </citation>
    <scope>NUCLEOTIDE SEQUENCE</scope>
</reference>
<sequence>MHICIDDYLLDIVQNSFEADSSQVELIVDQTEDRLNCTVRDNGKGMDAEVRKRVLDPFYTDGKKHAKRKVGLGLPFLSQACEACEGTFALHSEVGVGTTVEFSFNLAHLDAPPLGDLCATFVILLAHPLAKGFVIRRTISTVKGSGSYQLDKAELEDVLGNLTTSGTLNLLKEYVTSQEEDVRQYYVSLDLHKQKAPLSKQQEM</sequence>
<dbReference type="CDD" id="cd00075">
    <property type="entry name" value="HATPase"/>
    <property type="match status" value="1"/>
</dbReference>
<accession>A0A645AFY8</accession>
<dbReference type="Pfam" id="PF02518">
    <property type="entry name" value="HATPase_c"/>
    <property type="match status" value="1"/>
</dbReference>
<dbReference type="InterPro" id="IPR004358">
    <property type="entry name" value="Sig_transdc_His_kin-like_C"/>
</dbReference>
<dbReference type="PANTHER" id="PTHR43065:SF29">
    <property type="entry name" value="SENSOR PROTEIN KINASE FLES"/>
    <property type="match status" value="1"/>
</dbReference>
<dbReference type="PANTHER" id="PTHR43065">
    <property type="entry name" value="SENSOR HISTIDINE KINASE"/>
    <property type="match status" value="1"/>
</dbReference>
<organism evidence="2">
    <name type="scientific">bioreactor metagenome</name>
    <dbReference type="NCBI Taxonomy" id="1076179"/>
    <lineage>
        <taxon>unclassified sequences</taxon>
        <taxon>metagenomes</taxon>
        <taxon>ecological metagenomes</taxon>
    </lineage>
</organism>
<name>A0A645AFY8_9ZZZZ</name>
<evidence type="ECO:0000259" key="1">
    <source>
        <dbReference type="PROSITE" id="PS50109"/>
    </source>
</evidence>
<dbReference type="AlphaFoldDB" id="A0A645AFY8"/>